<dbReference type="EMBL" id="ONZP01000063">
    <property type="protein sequence ID" value="SPJ72445.1"/>
    <property type="molecule type" value="Genomic_DNA"/>
</dbReference>
<feature type="domain" description="Clr5" evidence="2">
    <location>
        <begin position="90"/>
        <end position="142"/>
    </location>
</feature>
<gene>
    <name evidence="3" type="ORF">FTOL_02173</name>
</gene>
<accession>A0AAE8M1G6</accession>
<dbReference type="AlphaFoldDB" id="A0AAE8M1G6"/>
<evidence type="ECO:0000259" key="2">
    <source>
        <dbReference type="Pfam" id="PF14420"/>
    </source>
</evidence>
<dbReference type="PANTHER" id="PTHR38788:SF3">
    <property type="entry name" value="CLR5 DOMAIN-CONTAINING PROTEIN"/>
    <property type="match status" value="1"/>
</dbReference>
<comment type="caution">
    <text evidence="3">The sequence shown here is derived from an EMBL/GenBank/DDBJ whole genome shotgun (WGS) entry which is preliminary data.</text>
</comment>
<protein>
    <recommendedName>
        <fullName evidence="2">Clr5 domain-containing protein</fullName>
    </recommendedName>
</protein>
<dbReference type="Pfam" id="PF14420">
    <property type="entry name" value="Clr5"/>
    <property type="match status" value="1"/>
</dbReference>
<evidence type="ECO:0000313" key="3">
    <source>
        <dbReference type="EMBL" id="SPJ72445.1"/>
    </source>
</evidence>
<proteinExistence type="predicted"/>
<feature type="compositionally biased region" description="Basic residues" evidence="1">
    <location>
        <begin position="79"/>
        <end position="88"/>
    </location>
</feature>
<sequence length="206" mass="23664">MILQATNTPGFFIGVNPTDQPPESSESLHSTQQQFMTVQNHILYSPNPSQDFPIVTPQNMVSLGDSGGSLVSPMERLPKPRKKKAPTRRAKDWEPYKARILDLHDTQNLSLETVKNMIEKEFGFTAGLRQYRTRVSQWGKDKNIKPAEMAAIVRKRQYRKLVDDDKREQSFTVRGRTVEPQKIDRWMNRHEIPQTALYAPSPAAFQ</sequence>
<feature type="region of interest" description="Disordered" evidence="1">
    <location>
        <begin position="66"/>
        <end position="91"/>
    </location>
</feature>
<dbReference type="InterPro" id="IPR025676">
    <property type="entry name" value="Clr5_dom"/>
</dbReference>
<evidence type="ECO:0000256" key="1">
    <source>
        <dbReference type="SAM" id="MobiDB-lite"/>
    </source>
</evidence>
<organism evidence="3 4">
    <name type="scientific">Fusarium torulosum</name>
    <dbReference type="NCBI Taxonomy" id="33205"/>
    <lineage>
        <taxon>Eukaryota</taxon>
        <taxon>Fungi</taxon>
        <taxon>Dikarya</taxon>
        <taxon>Ascomycota</taxon>
        <taxon>Pezizomycotina</taxon>
        <taxon>Sordariomycetes</taxon>
        <taxon>Hypocreomycetidae</taxon>
        <taxon>Hypocreales</taxon>
        <taxon>Nectriaceae</taxon>
        <taxon>Fusarium</taxon>
    </lineage>
</organism>
<dbReference type="PANTHER" id="PTHR38788">
    <property type="entry name" value="CLR5 DOMAIN-CONTAINING PROTEIN"/>
    <property type="match status" value="1"/>
</dbReference>
<reference evidence="3" key="1">
    <citation type="submission" date="2018-03" db="EMBL/GenBank/DDBJ databases">
        <authorList>
            <person name="Guldener U."/>
        </authorList>
    </citation>
    <scope>NUCLEOTIDE SEQUENCE</scope>
</reference>
<evidence type="ECO:0000313" key="4">
    <source>
        <dbReference type="Proteomes" id="UP001187734"/>
    </source>
</evidence>
<dbReference type="Proteomes" id="UP001187734">
    <property type="component" value="Unassembled WGS sequence"/>
</dbReference>
<name>A0AAE8M1G6_9HYPO</name>
<feature type="compositionally biased region" description="Polar residues" evidence="1">
    <location>
        <begin position="17"/>
        <end position="32"/>
    </location>
</feature>
<keyword evidence="4" id="KW-1185">Reference proteome</keyword>
<feature type="region of interest" description="Disordered" evidence="1">
    <location>
        <begin position="1"/>
        <end position="32"/>
    </location>
</feature>